<dbReference type="SMART" id="SM00717">
    <property type="entry name" value="SANT"/>
    <property type="match status" value="1"/>
</dbReference>
<dbReference type="InterPro" id="IPR017884">
    <property type="entry name" value="SANT_dom"/>
</dbReference>
<keyword evidence="3 9" id="KW-0863">Zinc-finger</keyword>
<dbReference type="InterPro" id="IPR043145">
    <property type="entry name" value="Znf_ZZ_sf"/>
</dbReference>
<evidence type="ECO:0000256" key="8">
    <source>
        <dbReference type="PIRNR" id="PIRNR025024"/>
    </source>
</evidence>
<comment type="subcellular location">
    <subcellularLocation>
        <location evidence="1 8">Nucleus</location>
    </subcellularLocation>
</comment>
<evidence type="ECO:0000256" key="10">
    <source>
        <dbReference type="SAM" id="MobiDB-lite"/>
    </source>
</evidence>
<dbReference type="EMBL" id="JANBUO010001712">
    <property type="protein sequence ID" value="KAJ2797110.1"/>
    <property type="molecule type" value="Genomic_DNA"/>
</dbReference>
<feature type="region of interest" description="Disordered" evidence="10">
    <location>
        <begin position="381"/>
        <end position="403"/>
    </location>
</feature>
<evidence type="ECO:0000256" key="6">
    <source>
        <dbReference type="ARBA" id="ARBA00023163"/>
    </source>
</evidence>
<dbReference type="InterPro" id="IPR041983">
    <property type="entry name" value="ADA2-like_ZZ"/>
</dbReference>
<protein>
    <recommendedName>
        <fullName evidence="8">Transcriptional adapter 2</fullName>
    </recommendedName>
</protein>
<dbReference type="InterPro" id="IPR036388">
    <property type="entry name" value="WH-like_DNA-bd_sf"/>
</dbReference>
<dbReference type="Gene3D" id="3.30.60.90">
    <property type="match status" value="1"/>
</dbReference>
<dbReference type="CDD" id="cd02335">
    <property type="entry name" value="ZZ_ADA2"/>
    <property type="match status" value="1"/>
</dbReference>
<dbReference type="Pfam" id="PF22941">
    <property type="entry name" value="TADA2A-like_3rd"/>
    <property type="match status" value="1"/>
</dbReference>
<dbReference type="InterPro" id="IPR016827">
    <property type="entry name" value="Ada2/TADA2"/>
</dbReference>
<dbReference type="Proteomes" id="UP001140094">
    <property type="component" value="Unassembled WGS sequence"/>
</dbReference>
<dbReference type="InterPro" id="IPR017930">
    <property type="entry name" value="Myb_dom"/>
</dbReference>
<dbReference type="GO" id="GO:0008270">
    <property type="term" value="F:zinc ion binding"/>
    <property type="evidence" value="ECO:0007669"/>
    <property type="project" value="UniProtKB-KW"/>
</dbReference>
<proteinExistence type="predicted"/>
<dbReference type="InterPro" id="IPR001005">
    <property type="entry name" value="SANT/Myb"/>
</dbReference>
<dbReference type="Pfam" id="PF04433">
    <property type="entry name" value="SWIRM"/>
    <property type="match status" value="1"/>
</dbReference>
<dbReference type="GO" id="GO:0005634">
    <property type="term" value="C:nucleus"/>
    <property type="evidence" value="ECO:0007669"/>
    <property type="project" value="UniProtKB-SubCell"/>
</dbReference>
<dbReference type="Pfam" id="PF00249">
    <property type="entry name" value="Myb_DNA-binding"/>
    <property type="match status" value="1"/>
</dbReference>
<dbReference type="GO" id="GO:0003682">
    <property type="term" value="F:chromatin binding"/>
    <property type="evidence" value="ECO:0007669"/>
    <property type="project" value="TreeGrafter"/>
</dbReference>
<dbReference type="Pfam" id="PF25299">
    <property type="entry name" value="ZZ_ADA2"/>
    <property type="match status" value="1"/>
</dbReference>
<evidence type="ECO:0000259" key="14">
    <source>
        <dbReference type="PROSITE" id="PS51293"/>
    </source>
</evidence>
<evidence type="ECO:0000256" key="9">
    <source>
        <dbReference type="PROSITE-ProRule" id="PRU00228"/>
    </source>
</evidence>
<reference evidence="16" key="1">
    <citation type="submission" date="2022-07" db="EMBL/GenBank/DDBJ databases">
        <title>Phylogenomic reconstructions and comparative analyses of Kickxellomycotina fungi.</title>
        <authorList>
            <person name="Reynolds N.K."/>
            <person name="Stajich J.E."/>
            <person name="Barry K."/>
            <person name="Grigoriev I.V."/>
            <person name="Crous P."/>
            <person name="Smith M.E."/>
        </authorList>
    </citation>
    <scope>NUCLEOTIDE SEQUENCE</scope>
    <source>
        <strain evidence="16">NRRL 1565</strain>
    </source>
</reference>
<dbReference type="PIRSF" id="PIRSF025024">
    <property type="entry name" value="Transcriptional_adaptor_2"/>
    <property type="match status" value="1"/>
</dbReference>
<keyword evidence="2" id="KW-0479">Metal-binding</keyword>
<dbReference type="PROSITE" id="PS51294">
    <property type="entry name" value="HTH_MYB"/>
    <property type="match status" value="1"/>
</dbReference>
<dbReference type="GO" id="GO:0003713">
    <property type="term" value="F:transcription coactivator activity"/>
    <property type="evidence" value="ECO:0007669"/>
    <property type="project" value="InterPro"/>
</dbReference>
<dbReference type="PROSITE" id="PS51293">
    <property type="entry name" value="SANT"/>
    <property type="match status" value="1"/>
</dbReference>
<keyword evidence="6 8" id="KW-0804">Transcription</keyword>
<keyword evidence="7 8" id="KW-0539">Nucleus</keyword>
<feature type="domain" description="SANT" evidence="14">
    <location>
        <begin position="111"/>
        <end position="163"/>
    </location>
</feature>
<feature type="compositionally biased region" description="Polar residues" evidence="10">
    <location>
        <begin position="383"/>
        <end position="399"/>
    </location>
</feature>
<dbReference type="GO" id="GO:0006338">
    <property type="term" value="P:chromatin remodeling"/>
    <property type="evidence" value="ECO:0007669"/>
    <property type="project" value="TreeGrafter"/>
</dbReference>
<dbReference type="SUPFAM" id="SSF57850">
    <property type="entry name" value="RING/U-box"/>
    <property type="match status" value="1"/>
</dbReference>
<evidence type="ECO:0000259" key="12">
    <source>
        <dbReference type="PROSITE" id="PS50135"/>
    </source>
</evidence>
<dbReference type="SUPFAM" id="SSF46689">
    <property type="entry name" value="Homeodomain-like"/>
    <property type="match status" value="2"/>
</dbReference>
<dbReference type="InterPro" id="IPR007526">
    <property type="entry name" value="SWIRM"/>
</dbReference>
<evidence type="ECO:0000256" key="5">
    <source>
        <dbReference type="ARBA" id="ARBA00023015"/>
    </source>
</evidence>
<dbReference type="PANTHER" id="PTHR12374:SF20">
    <property type="entry name" value="TRANSCRIPTIONAL ADAPTER 2-ALPHA"/>
    <property type="match status" value="1"/>
</dbReference>
<dbReference type="FunFam" id="1.10.10.10:FF:000087">
    <property type="entry name" value="Transcriptional adapter 2"/>
    <property type="match status" value="1"/>
</dbReference>
<keyword evidence="17" id="KW-1185">Reference proteome</keyword>
<dbReference type="Gene3D" id="1.10.10.10">
    <property type="entry name" value="Winged helix-like DNA-binding domain superfamily/Winged helix DNA-binding domain"/>
    <property type="match status" value="1"/>
</dbReference>
<dbReference type="PROSITE" id="PS50090">
    <property type="entry name" value="MYB_LIKE"/>
    <property type="match status" value="1"/>
</dbReference>
<dbReference type="FunFam" id="3.30.60.90:FF:000008">
    <property type="entry name" value="Transcriptional adapter 2"/>
    <property type="match status" value="1"/>
</dbReference>
<feature type="domain" description="SWIRM" evidence="13">
    <location>
        <begin position="395"/>
        <end position="490"/>
    </location>
</feature>
<evidence type="ECO:0000256" key="1">
    <source>
        <dbReference type="ARBA" id="ARBA00004123"/>
    </source>
</evidence>
<dbReference type="PROSITE" id="PS01357">
    <property type="entry name" value="ZF_ZZ_1"/>
    <property type="match status" value="1"/>
</dbReference>
<dbReference type="PANTHER" id="PTHR12374">
    <property type="entry name" value="TRANSCRIPTIONAL ADAPTOR 2 ADA2 -RELATED"/>
    <property type="match status" value="1"/>
</dbReference>
<name>A0A9W8HT05_9FUNG</name>
<feature type="domain" description="Myb-like" evidence="11">
    <location>
        <begin position="116"/>
        <end position="159"/>
    </location>
</feature>
<comment type="caution">
    <text evidence="16">The sequence shown here is derived from an EMBL/GenBank/DDBJ whole genome shotgun (WGS) entry which is preliminary data.</text>
</comment>
<dbReference type="GO" id="GO:0006357">
    <property type="term" value="P:regulation of transcription by RNA polymerase II"/>
    <property type="evidence" value="ECO:0007669"/>
    <property type="project" value="InterPro"/>
</dbReference>
<sequence>MSHKSGKRGQGQAPGDEDHSLLDRAKCAIVTLQSKLSSDQRKFVRLEDIYIVGQKFHCDNCQANVTDGVRISCNECPEFDLCTTCFSRGIELGSHKNDHSYRVVTRHRFPIFTEDWSADEELLLIDGLRQFGMGNWKDAAEHVGTKTKEECEQHYLSVYVGAESWPLPDMNRDFDVKFARLPEDKKGRASTSNKTKILSSQPSNHEIVGYMPGRLEFETEYENEAEQVIKDMCFNDDDPPEEMELRQIVLRIYNNKLDRRLYRKGFIFDRGLLEYRKNQAIEKKRPKDERDLLNKIKVFARMQTGEDFEEFSTGLLNEQALRQRIAQLQEWRRNGITTLEDGAQYEVERAQRPSRRATTQRDSAHLLERLQKIAASSAIRNPVTGSTSALTTQKQQGRHPNNFLDVESADGAELLSKRERELCLQLRIFPQTYLTTKEALLSEYARTGHLRRRRACDLSKIDASKARELYDFFVENGWIKSNFRSEADSATTATGASASINSTPAVLSSAYPVATANSSSSQLVKKEY</sequence>
<evidence type="ECO:0000313" key="17">
    <source>
        <dbReference type="Proteomes" id="UP001140094"/>
    </source>
</evidence>
<feature type="domain" description="ZZ-type" evidence="12">
    <location>
        <begin position="53"/>
        <end position="109"/>
    </location>
</feature>
<dbReference type="InterPro" id="IPR000433">
    <property type="entry name" value="Znf_ZZ"/>
</dbReference>
<accession>A0A9W8HT05</accession>
<keyword evidence="4" id="KW-0862">Zinc</keyword>
<evidence type="ECO:0000256" key="3">
    <source>
        <dbReference type="ARBA" id="ARBA00022771"/>
    </source>
</evidence>
<feature type="domain" description="HTH myb-type" evidence="15">
    <location>
        <begin position="116"/>
        <end position="163"/>
    </location>
</feature>
<dbReference type="PROSITE" id="PS50934">
    <property type="entry name" value="SWIRM"/>
    <property type="match status" value="1"/>
</dbReference>
<gene>
    <name evidence="16" type="primary">ADA2</name>
    <name evidence="16" type="ORF">H4R20_005307</name>
</gene>
<dbReference type="Gene3D" id="1.10.10.60">
    <property type="entry name" value="Homeodomain-like"/>
    <property type="match status" value="1"/>
</dbReference>
<dbReference type="GO" id="GO:0070461">
    <property type="term" value="C:SAGA-type complex"/>
    <property type="evidence" value="ECO:0007669"/>
    <property type="project" value="TreeGrafter"/>
</dbReference>
<dbReference type="OrthoDB" id="270417at2759"/>
<evidence type="ECO:0000256" key="4">
    <source>
        <dbReference type="ARBA" id="ARBA00022833"/>
    </source>
</evidence>
<evidence type="ECO:0000259" key="13">
    <source>
        <dbReference type="PROSITE" id="PS50934"/>
    </source>
</evidence>
<evidence type="ECO:0000259" key="15">
    <source>
        <dbReference type="PROSITE" id="PS51294"/>
    </source>
</evidence>
<dbReference type="CDD" id="cd00167">
    <property type="entry name" value="SANT"/>
    <property type="match status" value="1"/>
</dbReference>
<evidence type="ECO:0000259" key="11">
    <source>
        <dbReference type="PROSITE" id="PS50090"/>
    </source>
</evidence>
<dbReference type="FunFam" id="1.10.10.60:FF:000115">
    <property type="entry name" value="Transcriptional adapter 2"/>
    <property type="match status" value="1"/>
</dbReference>
<evidence type="ECO:0000313" key="16">
    <source>
        <dbReference type="EMBL" id="KAJ2797110.1"/>
    </source>
</evidence>
<dbReference type="InterPro" id="IPR055141">
    <property type="entry name" value="TADA2A_B-like_dom"/>
</dbReference>
<dbReference type="SMART" id="SM00291">
    <property type="entry name" value="ZnF_ZZ"/>
    <property type="match status" value="1"/>
</dbReference>
<evidence type="ECO:0000256" key="2">
    <source>
        <dbReference type="ARBA" id="ARBA00022723"/>
    </source>
</evidence>
<keyword evidence="5 8" id="KW-0805">Transcription regulation</keyword>
<evidence type="ECO:0000256" key="7">
    <source>
        <dbReference type="ARBA" id="ARBA00023242"/>
    </source>
</evidence>
<organism evidence="16 17">
    <name type="scientific">Coemansia guatemalensis</name>
    <dbReference type="NCBI Taxonomy" id="2761395"/>
    <lineage>
        <taxon>Eukaryota</taxon>
        <taxon>Fungi</taxon>
        <taxon>Fungi incertae sedis</taxon>
        <taxon>Zoopagomycota</taxon>
        <taxon>Kickxellomycotina</taxon>
        <taxon>Kickxellomycetes</taxon>
        <taxon>Kickxellales</taxon>
        <taxon>Kickxellaceae</taxon>
        <taxon>Coemansia</taxon>
    </lineage>
</organism>
<dbReference type="InterPro" id="IPR009057">
    <property type="entry name" value="Homeodomain-like_sf"/>
</dbReference>
<dbReference type="PROSITE" id="PS50135">
    <property type="entry name" value="ZF_ZZ_2"/>
    <property type="match status" value="1"/>
</dbReference>
<dbReference type="AlphaFoldDB" id="A0A9W8HT05"/>